<dbReference type="SUPFAM" id="SSF101898">
    <property type="entry name" value="NHL repeat"/>
    <property type="match status" value="1"/>
</dbReference>
<dbReference type="PANTHER" id="PTHR35580">
    <property type="entry name" value="CELL SURFACE GLYCOPROTEIN (S-LAYER PROTEIN)-LIKE PROTEIN"/>
    <property type="match status" value="1"/>
</dbReference>
<dbReference type="Gene3D" id="2.60.40.10">
    <property type="entry name" value="Immunoglobulins"/>
    <property type="match status" value="1"/>
</dbReference>
<dbReference type="InterPro" id="IPR036179">
    <property type="entry name" value="Ig-like_dom_sf"/>
</dbReference>
<protein>
    <recommendedName>
        <fullName evidence="2">DUF7948 domain-containing protein</fullName>
    </recommendedName>
</protein>
<dbReference type="SUPFAM" id="SSF101908">
    <property type="entry name" value="Putative isomerase YbhE"/>
    <property type="match status" value="1"/>
</dbReference>
<dbReference type="SUPFAM" id="SSF48726">
    <property type="entry name" value="Immunoglobulin"/>
    <property type="match status" value="1"/>
</dbReference>
<dbReference type="InterPro" id="IPR052918">
    <property type="entry name" value="Motility_Chemotaxis_Reg"/>
</dbReference>
<dbReference type="EMBL" id="CP071793">
    <property type="protein sequence ID" value="QTD50253.1"/>
    <property type="molecule type" value="Genomic_DNA"/>
</dbReference>
<evidence type="ECO:0000256" key="1">
    <source>
        <dbReference type="SAM" id="SignalP"/>
    </source>
</evidence>
<evidence type="ECO:0000313" key="4">
    <source>
        <dbReference type="Proteomes" id="UP000663929"/>
    </source>
</evidence>
<dbReference type="InterPro" id="IPR018247">
    <property type="entry name" value="EF_Hand_1_Ca_BS"/>
</dbReference>
<dbReference type="PROSITE" id="PS00018">
    <property type="entry name" value="EF_HAND_1"/>
    <property type="match status" value="1"/>
</dbReference>
<dbReference type="KEGG" id="scor:J3U87_32105"/>
<evidence type="ECO:0000259" key="2">
    <source>
        <dbReference type="Pfam" id="PF25778"/>
    </source>
</evidence>
<feature type="chain" id="PRO_5035297956" description="DUF7948 domain-containing protein" evidence="1">
    <location>
        <begin position="19"/>
        <end position="1356"/>
    </location>
</feature>
<feature type="signal peptide" evidence="1">
    <location>
        <begin position="1"/>
        <end position="18"/>
    </location>
</feature>
<proteinExistence type="predicted"/>
<dbReference type="RefSeq" id="WP_237379882.1">
    <property type="nucleotide sequence ID" value="NZ_CP071793.1"/>
</dbReference>
<reference evidence="3" key="1">
    <citation type="submission" date="2021-03" db="EMBL/GenBank/DDBJ databases">
        <title>Acanthopleuribacteraceae sp. M133.</title>
        <authorList>
            <person name="Wang G."/>
        </authorList>
    </citation>
    <scope>NUCLEOTIDE SEQUENCE</scope>
    <source>
        <strain evidence="3">M133</strain>
    </source>
</reference>
<sequence length="1356" mass="144939">MKVLVAVLCVLMGSLGLAQTDHGYFLGNQARAKSGKKLVDDPSVEAVFHSDGRKLSFSKEGLAFMGDRARKTSATLRHVNGAMVSPELGAPSGHRVNILKGSPEHWLTHLSSSKSLTYARVWQGIDLTYEPDRDGLKVRFEIAPGSDPALIGLAAQGFSSKRGPTHDTEISLSRLRAWQPAEEGAQALPVRSAVSGETLSLSVDAHDRNRPLYIEGTLVWGTYLGGGGGGSLGSLVDKTIRFSNVAVDKDENIYIAGGTSSGSMPQGETTLHGYAADADIYVAKFSPDGSRLLWSTYFGGTQFETATGLEVLPDGAIALTGRTNSADFPTTEDAYDRIPNGDNDAFLAILDPQANRIRYATFFGGSSWDEATDLAVADDGGIILYGRTDSDDLPTTAGAHDTVKDETDFFAAKIHPGRGLIFSTFIGGQSHEWEPTTVHFSVNGDLWMAGHTSSQDFPLANDPGRSSTALIFLLRADGSDLMAVHVFSGSYTGIYDMTTGPDGHVYVTGFASPEFQTTPGAFLEEIPRRDSVFVAKVKPDGSELVYATGLVENNLSWGYGLAIDDHGQATVVLQATDNATIPVPDSAFDAEDHDDPEAVVCTLNADGTDVLAATYLGGSNWERPLAVARMDRGDLVVIGISDSHDFPTNRDWGFSEPASDYWWVTRLDSALETSPFSTKIGLYPEPEAHDVIVDDAGAVYVTGEVYAPDFPVSEGAYQPNVAGSSDVVITKLSPDGSQLVFSTYLGGSGSDVPAALSLGPDGALYVTGKSNSNDFPTTSGAVVPADGRTGDGVFVAKLSGGGSHLDYATFLSESRGYANDLAVDGFGQAYIAGYAEDAWPVTDGVLSGPSQNKSPFLTQLSADGGTILTSTSLGFFNSPTVSNGEATAVAVDDTGSVYLAGRADQPSVFPHTSTVGGSGDPGNLFLWKLPPSWQALEYGVMVDAELDTKAFMAFDGNGHLYLAGATRNSDFRTPPCPDLSSDLHGFVSKFVAATGQFLWTACIGGNGEDIPEGIVVTRENRTFLTMKTSSSDLATRDASGWIHNGHDDVVLVEMDRNCQLAYATYLGGRGDTRVAGIALTEDNQLVLAGSVTGAIQVTDDAFQTTASGMNNMWVKKLSPATCSAPRFLQPPLEMGARLSDRGQLYIPSFGSEPMTYQWYKDGIPIEGATEPSLSFGGTPVEPSDIGFYMREDTNLCGTTRSRPFYLQVDAFPGQVSLIADPKVQTLGIHMTGFFQRVDGWLSDFGRWNPPPGLTAQEEEKWLIVQDAPPGRHQIELEKRVGAEWITALEVTLLVPSEDVFRDFNGDGMNNVADWWMLAPFWKGDYAVDPNSDGVIDILDFMYLAIDPSDQAALLDR</sequence>
<dbReference type="InterPro" id="IPR013783">
    <property type="entry name" value="Ig-like_fold"/>
</dbReference>
<evidence type="ECO:0000313" key="3">
    <source>
        <dbReference type="EMBL" id="QTD50253.1"/>
    </source>
</evidence>
<feature type="domain" description="DUF7948" evidence="2">
    <location>
        <begin position="84"/>
        <end position="214"/>
    </location>
</feature>
<dbReference type="Pfam" id="PF25778">
    <property type="entry name" value="DUF7948"/>
    <property type="match status" value="1"/>
</dbReference>
<keyword evidence="1" id="KW-0732">Signal</keyword>
<accession>A0A8A4TKZ9</accession>
<dbReference type="InterPro" id="IPR057708">
    <property type="entry name" value="DUF7948"/>
</dbReference>
<gene>
    <name evidence="3" type="ORF">J3U87_32105</name>
</gene>
<dbReference type="Proteomes" id="UP000663929">
    <property type="component" value="Chromosome"/>
</dbReference>
<name>A0A8A4TKZ9_SULCO</name>
<organism evidence="3 4">
    <name type="scientific">Sulfidibacter corallicola</name>
    <dbReference type="NCBI Taxonomy" id="2818388"/>
    <lineage>
        <taxon>Bacteria</taxon>
        <taxon>Pseudomonadati</taxon>
        <taxon>Acidobacteriota</taxon>
        <taxon>Holophagae</taxon>
        <taxon>Acanthopleuribacterales</taxon>
        <taxon>Acanthopleuribacteraceae</taxon>
        <taxon>Sulfidibacter</taxon>
    </lineage>
</organism>
<dbReference type="PANTHER" id="PTHR35580:SF1">
    <property type="entry name" value="PHYTASE-LIKE DOMAIN-CONTAINING PROTEIN"/>
    <property type="match status" value="1"/>
</dbReference>
<keyword evidence="4" id="KW-1185">Reference proteome</keyword>